<dbReference type="InterPro" id="IPR000182">
    <property type="entry name" value="GNAT_dom"/>
</dbReference>
<dbReference type="Pfam" id="PF13302">
    <property type="entry name" value="Acetyltransf_3"/>
    <property type="match status" value="1"/>
</dbReference>
<gene>
    <name evidence="2" type="ORF">KDU71_11890</name>
</gene>
<dbReference type="PROSITE" id="PS51186">
    <property type="entry name" value="GNAT"/>
    <property type="match status" value="1"/>
</dbReference>
<sequence length="179" mass="20648">MQIEVNQHIILKEINQADAPVIFSVIDQQRDYLGKWLPFVAGTKEQRNTDEFIKSILQQPAGEREQIFTIWFEDEFAGIVGFKDTDRLNRKSEIGYWLSEGYQKKGIVTLCARILCGYAFSRLGLNRVQIKCAVGNVPSQKIPERLGFVFEGVERAGERFGENKYFDLRVYSKLKDDLC</sequence>
<proteinExistence type="predicted"/>
<dbReference type="GO" id="GO:1990189">
    <property type="term" value="F:protein N-terminal-serine acetyltransferase activity"/>
    <property type="evidence" value="ECO:0007669"/>
    <property type="project" value="TreeGrafter"/>
</dbReference>
<reference evidence="2" key="1">
    <citation type="journal article" date="2018" name="Int. J. Syst. Evol. Microbiol.">
        <title>Carboxylicivirga sediminis sp. nov., isolated from coastal sediment.</title>
        <authorList>
            <person name="Wang F.Q."/>
            <person name="Ren L.H."/>
            <person name="Zou R.J."/>
            <person name="Sun Y.Z."/>
            <person name="Liu X.J."/>
            <person name="Jiang F."/>
            <person name="Liu L.J."/>
        </authorList>
    </citation>
    <scope>NUCLEOTIDE SEQUENCE</scope>
    <source>
        <strain evidence="2">JR1</strain>
    </source>
</reference>
<reference evidence="2" key="2">
    <citation type="submission" date="2021-04" db="EMBL/GenBank/DDBJ databases">
        <authorList>
            <person name="Zhang T."/>
            <person name="Zhang Y."/>
            <person name="Lu D."/>
            <person name="Zuo D."/>
            <person name="Du Z."/>
        </authorList>
    </citation>
    <scope>NUCLEOTIDE SEQUENCE</scope>
    <source>
        <strain evidence="2">JR1</strain>
    </source>
</reference>
<dbReference type="InterPro" id="IPR051908">
    <property type="entry name" value="Ribosomal_N-acetyltransferase"/>
</dbReference>
<dbReference type="Proteomes" id="UP000679220">
    <property type="component" value="Unassembled WGS sequence"/>
</dbReference>
<dbReference type="PANTHER" id="PTHR43441">
    <property type="entry name" value="RIBOSOMAL-PROTEIN-SERINE ACETYLTRANSFERASE"/>
    <property type="match status" value="1"/>
</dbReference>
<dbReference type="PANTHER" id="PTHR43441:SF12">
    <property type="entry name" value="RIBOSOMAL N-ACETYLTRANSFERASE YDAF-RELATED"/>
    <property type="match status" value="1"/>
</dbReference>
<protein>
    <submittedName>
        <fullName evidence="2">GNAT family N-acetyltransferase</fullName>
    </submittedName>
</protein>
<organism evidence="2 3">
    <name type="scientific">Carboxylicivirga sediminis</name>
    <dbReference type="NCBI Taxonomy" id="2006564"/>
    <lineage>
        <taxon>Bacteria</taxon>
        <taxon>Pseudomonadati</taxon>
        <taxon>Bacteroidota</taxon>
        <taxon>Bacteroidia</taxon>
        <taxon>Marinilabiliales</taxon>
        <taxon>Marinilabiliaceae</taxon>
        <taxon>Carboxylicivirga</taxon>
    </lineage>
</organism>
<dbReference type="GO" id="GO:0005737">
    <property type="term" value="C:cytoplasm"/>
    <property type="evidence" value="ECO:0007669"/>
    <property type="project" value="TreeGrafter"/>
</dbReference>
<dbReference type="RefSeq" id="WP_212191208.1">
    <property type="nucleotide sequence ID" value="NZ_JAGTAR010000017.1"/>
</dbReference>
<dbReference type="SUPFAM" id="SSF55729">
    <property type="entry name" value="Acyl-CoA N-acyltransferases (Nat)"/>
    <property type="match status" value="1"/>
</dbReference>
<dbReference type="Gene3D" id="3.40.630.30">
    <property type="match status" value="1"/>
</dbReference>
<evidence type="ECO:0000313" key="3">
    <source>
        <dbReference type="Proteomes" id="UP000679220"/>
    </source>
</evidence>
<dbReference type="InterPro" id="IPR016181">
    <property type="entry name" value="Acyl_CoA_acyltransferase"/>
</dbReference>
<evidence type="ECO:0000313" key="2">
    <source>
        <dbReference type="EMBL" id="MBR8536262.1"/>
    </source>
</evidence>
<dbReference type="EMBL" id="JAGTAR010000017">
    <property type="protein sequence ID" value="MBR8536262.1"/>
    <property type="molecule type" value="Genomic_DNA"/>
</dbReference>
<accession>A0A941IYY4</accession>
<keyword evidence="3" id="KW-1185">Reference proteome</keyword>
<feature type="domain" description="N-acetyltransferase" evidence="1">
    <location>
        <begin position="9"/>
        <end position="167"/>
    </location>
</feature>
<dbReference type="GO" id="GO:0008999">
    <property type="term" value="F:protein-N-terminal-alanine acetyltransferase activity"/>
    <property type="evidence" value="ECO:0007669"/>
    <property type="project" value="TreeGrafter"/>
</dbReference>
<evidence type="ECO:0000259" key="1">
    <source>
        <dbReference type="PROSITE" id="PS51186"/>
    </source>
</evidence>
<name>A0A941IYY4_9BACT</name>
<dbReference type="AlphaFoldDB" id="A0A941IYY4"/>
<comment type="caution">
    <text evidence="2">The sequence shown here is derived from an EMBL/GenBank/DDBJ whole genome shotgun (WGS) entry which is preliminary data.</text>
</comment>